<dbReference type="GO" id="GO:0006552">
    <property type="term" value="P:L-leucine catabolic process"/>
    <property type="evidence" value="ECO:0007669"/>
    <property type="project" value="TreeGrafter"/>
</dbReference>
<dbReference type="Gene3D" id="1.10.540.10">
    <property type="entry name" value="Acyl-CoA dehydrogenase/oxidase, N-terminal domain"/>
    <property type="match status" value="1"/>
</dbReference>
<dbReference type="PANTHER" id="PTHR43884">
    <property type="entry name" value="ACYL-COA DEHYDROGENASE"/>
    <property type="match status" value="1"/>
</dbReference>
<dbReference type="PIRSF" id="PIRSF016578">
    <property type="entry name" value="HsaA"/>
    <property type="match status" value="1"/>
</dbReference>
<evidence type="ECO:0000313" key="5">
    <source>
        <dbReference type="EMBL" id="WTQ72647.1"/>
    </source>
</evidence>
<dbReference type="Gene3D" id="2.40.110.10">
    <property type="entry name" value="Butyryl-CoA Dehydrogenase, subunit A, domain 2"/>
    <property type="match status" value="1"/>
</dbReference>
<dbReference type="SUPFAM" id="SSF47203">
    <property type="entry name" value="Acyl-CoA dehydrogenase C-terminal domain-like"/>
    <property type="match status" value="1"/>
</dbReference>
<dbReference type="AlphaFoldDB" id="A0AAU1LN55"/>
<protein>
    <submittedName>
        <fullName evidence="5">Acyl-CoA dehydrogenase family protein</fullName>
    </submittedName>
</protein>
<feature type="domain" description="Acyl-CoA dehydrogenase C-terminal" evidence="4">
    <location>
        <begin position="244"/>
        <end position="379"/>
    </location>
</feature>
<name>A0AAU1LN55_9ACTN</name>
<keyword evidence="1" id="KW-0285">Flavoprotein</keyword>
<dbReference type="InterPro" id="IPR013786">
    <property type="entry name" value="AcylCoA_DH/ox_N"/>
</dbReference>
<dbReference type="InterPro" id="IPR046373">
    <property type="entry name" value="Acyl-CoA_Oxase/DH_mid-dom_sf"/>
</dbReference>
<dbReference type="Pfam" id="PF02771">
    <property type="entry name" value="Acyl-CoA_dh_N"/>
    <property type="match status" value="1"/>
</dbReference>
<evidence type="ECO:0000256" key="2">
    <source>
        <dbReference type="ARBA" id="ARBA00023002"/>
    </source>
</evidence>
<dbReference type="PANTHER" id="PTHR43884:SF12">
    <property type="entry name" value="ISOVALERYL-COA DEHYDROGENASE, MITOCHONDRIAL-RELATED"/>
    <property type="match status" value="1"/>
</dbReference>
<dbReference type="Pfam" id="PF08028">
    <property type="entry name" value="Acyl-CoA_dh_2"/>
    <property type="match status" value="1"/>
</dbReference>
<dbReference type="EMBL" id="CP108169">
    <property type="protein sequence ID" value="WTQ72647.1"/>
    <property type="molecule type" value="Genomic_DNA"/>
</dbReference>
<sequence>MSTVAPTDWQTLPTPQDAEGWIARAAEVAAVLATDAAARDKAGATPHAEVRLLKESGLVTLLGPVEHGGASQDWTTAYRVVREVSRADGSIGQLLGYHYLWNWAARLVGTREQWEHVEAEAARNQWFFGGAVNPRDNDVTVTEDGDDLLFTGRKTFSTGSRVSDVTVLEGVLEGTDTHVFAIVPSDSEGLTFHDDWDNIGQRLTESGGVTLDHVRTPWSSAAGFVDKEFRPRTYNTLNVPVIQLVFVSFYLGIAAGALETAATYTRTKSRSWLHGGHDKAVDEPYVIDVYGDLTAKLWAVEALADAVALEGQELHENPDAVTERSRGAFEVRVAAVKARATDVALEVTSRIFEVTGARATASAEGLDRFWRNVRTHTLHDPVAYKRREVGRHVLTGELPEPTWYS</sequence>
<dbReference type="Gene3D" id="1.20.140.10">
    <property type="entry name" value="Butyryl-CoA Dehydrogenase, subunit A, domain 3"/>
    <property type="match status" value="1"/>
</dbReference>
<dbReference type="InterPro" id="IPR009100">
    <property type="entry name" value="AcylCoA_DH/oxidase_NM_dom_sf"/>
</dbReference>
<reference evidence="5" key="1">
    <citation type="submission" date="2022-10" db="EMBL/GenBank/DDBJ databases">
        <title>The complete genomes of actinobacterial strains from the NBC collection.</title>
        <authorList>
            <person name="Joergensen T.S."/>
            <person name="Alvarez Arevalo M."/>
            <person name="Sterndorff E.B."/>
            <person name="Faurdal D."/>
            <person name="Vuksanovic O."/>
            <person name="Mourched A.-S."/>
            <person name="Charusanti P."/>
            <person name="Shaw S."/>
            <person name="Blin K."/>
            <person name="Weber T."/>
        </authorList>
    </citation>
    <scope>NUCLEOTIDE SEQUENCE</scope>
    <source>
        <strain evidence="5">NBC_00148</strain>
    </source>
</reference>
<dbReference type="GO" id="GO:0050660">
    <property type="term" value="F:flavin adenine dinucleotide binding"/>
    <property type="evidence" value="ECO:0007669"/>
    <property type="project" value="InterPro"/>
</dbReference>
<dbReference type="InterPro" id="IPR036250">
    <property type="entry name" value="AcylCo_DH-like_C"/>
</dbReference>
<dbReference type="FunFam" id="1.10.540.10:FF:000025">
    <property type="entry name" value="Related to Dibenzothiophene desulfurization enzyme C"/>
    <property type="match status" value="1"/>
</dbReference>
<evidence type="ECO:0000256" key="1">
    <source>
        <dbReference type="ARBA" id="ARBA00022630"/>
    </source>
</evidence>
<keyword evidence="2" id="KW-0560">Oxidoreductase</keyword>
<dbReference type="SUPFAM" id="SSF56645">
    <property type="entry name" value="Acyl-CoA dehydrogenase NM domain-like"/>
    <property type="match status" value="1"/>
</dbReference>
<evidence type="ECO:0000259" key="4">
    <source>
        <dbReference type="Pfam" id="PF08028"/>
    </source>
</evidence>
<gene>
    <name evidence="5" type="ORF">OG222_05945</name>
</gene>
<evidence type="ECO:0000259" key="3">
    <source>
        <dbReference type="Pfam" id="PF02771"/>
    </source>
</evidence>
<accession>A0AAU1LN55</accession>
<feature type="domain" description="Acyl-CoA dehydrogenase/oxidase N-terminal" evidence="3">
    <location>
        <begin position="28"/>
        <end position="117"/>
    </location>
</feature>
<dbReference type="InterPro" id="IPR013107">
    <property type="entry name" value="Acyl-CoA_DH_C"/>
</dbReference>
<proteinExistence type="predicted"/>
<dbReference type="FunFam" id="2.40.110.10:FF:000020">
    <property type="entry name" value="Putative acyl-CoA dehydrogenase YdbM"/>
    <property type="match status" value="1"/>
</dbReference>
<dbReference type="GO" id="GO:0008470">
    <property type="term" value="F:3-methylbutanoyl-CoA dehydrogenase activity"/>
    <property type="evidence" value="ECO:0007669"/>
    <property type="project" value="TreeGrafter"/>
</dbReference>
<organism evidence="5">
    <name type="scientific">Streptomyces sp. NBC_00148</name>
    <dbReference type="NCBI Taxonomy" id="2903626"/>
    <lineage>
        <taxon>Bacteria</taxon>
        <taxon>Bacillati</taxon>
        <taxon>Actinomycetota</taxon>
        <taxon>Actinomycetes</taxon>
        <taxon>Kitasatosporales</taxon>
        <taxon>Streptomycetaceae</taxon>
        <taxon>Streptomyces</taxon>
    </lineage>
</organism>
<dbReference type="InterPro" id="IPR037069">
    <property type="entry name" value="AcylCoA_DH/ox_N_sf"/>
</dbReference>